<keyword evidence="5 7" id="KW-1133">Transmembrane helix</keyword>
<feature type="transmembrane region" description="Helical" evidence="7">
    <location>
        <begin position="114"/>
        <end position="135"/>
    </location>
</feature>
<dbReference type="PANTHER" id="PTHR23501">
    <property type="entry name" value="MAJOR FACILITATOR SUPERFAMILY"/>
    <property type="match status" value="1"/>
</dbReference>
<feature type="transmembrane region" description="Helical" evidence="7">
    <location>
        <begin position="54"/>
        <end position="73"/>
    </location>
</feature>
<dbReference type="InterPro" id="IPR020846">
    <property type="entry name" value="MFS_dom"/>
</dbReference>
<name>A0A0P7Y0C4_9HYPH</name>
<dbReference type="Pfam" id="PF07690">
    <property type="entry name" value="MFS_1"/>
    <property type="match status" value="1"/>
</dbReference>
<evidence type="ECO:0000313" key="12">
    <source>
        <dbReference type="Proteomes" id="UP000182800"/>
    </source>
</evidence>
<dbReference type="RefSeq" id="WP_074444557.1">
    <property type="nucleotide sequence ID" value="NZ_FMBM01000002.1"/>
</dbReference>
<dbReference type="OrthoDB" id="9812221at2"/>
<reference evidence="9 11" key="1">
    <citation type="submission" date="2015-09" db="EMBL/GenBank/DDBJ databases">
        <title>Identification and resolution of microdiversity through metagenomic sequencing of parallel consortia.</title>
        <authorList>
            <person name="Nelson W.C."/>
            <person name="Romine M.F."/>
            <person name="Lindemann S.R."/>
        </authorList>
    </citation>
    <scope>NUCLEOTIDE SEQUENCE [LARGE SCALE GENOMIC DNA]</scope>
    <source>
        <strain evidence="9">HL-109</strain>
    </source>
</reference>
<evidence type="ECO:0000313" key="11">
    <source>
        <dbReference type="Proteomes" id="UP000050497"/>
    </source>
</evidence>
<dbReference type="FunFam" id="1.20.1720.10:FF:000004">
    <property type="entry name" value="EmrB/QacA family drug resistance transporter"/>
    <property type="match status" value="1"/>
</dbReference>
<evidence type="ECO:0000256" key="2">
    <source>
        <dbReference type="ARBA" id="ARBA00022448"/>
    </source>
</evidence>
<dbReference type="Gene3D" id="1.20.1720.10">
    <property type="entry name" value="Multidrug resistance protein D"/>
    <property type="match status" value="1"/>
</dbReference>
<keyword evidence="6 7" id="KW-0472">Membrane</keyword>
<evidence type="ECO:0000256" key="5">
    <source>
        <dbReference type="ARBA" id="ARBA00022989"/>
    </source>
</evidence>
<feature type="transmembrane region" description="Helical" evidence="7">
    <location>
        <begin position="85"/>
        <end position="108"/>
    </location>
</feature>
<proteinExistence type="predicted"/>
<dbReference type="Proteomes" id="UP000050497">
    <property type="component" value="Unassembled WGS sequence"/>
</dbReference>
<feature type="transmembrane region" description="Helical" evidence="7">
    <location>
        <begin position="411"/>
        <end position="432"/>
    </location>
</feature>
<evidence type="ECO:0000256" key="4">
    <source>
        <dbReference type="ARBA" id="ARBA00022692"/>
    </source>
</evidence>
<comment type="subcellular location">
    <subcellularLocation>
        <location evidence="1">Cell membrane</location>
        <topology evidence="1">Multi-pass membrane protein</topology>
    </subcellularLocation>
</comment>
<dbReference type="Proteomes" id="UP000182800">
    <property type="component" value="Unassembled WGS sequence"/>
</dbReference>
<comment type="caution">
    <text evidence="9">The sequence shown here is derived from an EMBL/GenBank/DDBJ whole genome shotgun (WGS) entry which is preliminary data.</text>
</comment>
<evidence type="ECO:0000313" key="10">
    <source>
        <dbReference type="EMBL" id="SCC80670.1"/>
    </source>
</evidence>
<dbReference type="PRINTS" id="PR01036">
    <property type="entry name" value="TCRTETB"/>
</dbReference>
<keyword evidence="4 7" id="KW-0812">Transmembrane</keyword>
<protein>
    <submittedName>
        <fullName evidence="9">DHA2 drug:H+ antiporter</fullName>
    </submittedName>
    <submittedName>
        <fullName evidence="10">Drug resistance transporter, EmrB/QacA subfamily</fullName>
    </submittedName>
</protein>
<evidence type="ECO:0000256" key="1">
    <source>
        <dbReference type="ARBA" id="ARBA00004651"/>
    </source>
</evidence>
<evidence type="ECO:0000259" key="8">
    <source>
        <dbReference type="PROSITE" id="PS50850"/>
    </source>
</evidence>
<sequence length="493" mass="51937">MDQGARTREYNLNEREIRAIIGGIVLAMFLGALDQTIVATALPTIGRELGNAELIPWVITGYLISATAVTPLYGKFSDIHGRRFALLTAVSVFVIGSIACAFAPNMIWLIVARAIQGLGGGGLISLAQTIVADVVSPRERGKYQAYIAGVFLTASVAGPTIGGVIAQYLHWSVIFWVNLPLGGLALWMSYTTLARLPRHERPHRLDLPGAALMVCATVALLLALSQGGNLHPWLSPQVIGLIGLSLVFWIAFALRLMRAREPLIPLPLFANQVVRTGVLAAAFGMGTFIGLTIYMPVYYETVWGLNAAQSGFALLPLMLGTVIGATTAGRLMSRLDRYKRVPIIGLSVAITAMLVLAFFVTTLPFWLVATLIAIISAGNGTLLPVCTVAIQNAVAVHQVGTVTGAMGFFRQLGGALMVAALGAIVLGGLGAADPDAARALRSGALSADPARFAGAFAWAFGFAALILAGALGFLLRMRELPLRSGEAPSRAAA</sequence>
<keyword evidence="3" id="KW-1003">Cell membrane</keyword>
<feature type="domain" description="Major facilitator superfamily (MFS) profile" evidence="8">
    <location>
        <begin position="20"/>
        <end position="481"/>
    </location>
</feature>
<feature type="transmembrane region" description="Helical" evidence="7">
    <location>
        <begin position="278"/>
        <end position="299"/>
    </location>
</feature>
<dbReference type="GO" id="GO:0022857">
    <property type="term" value="F:transmembrane transporter activity"/>
    <property type="evidence" value="ECO:0007669"/>
    <property type="project" value="InterPro"/>
</dbReference>
<dbReference type="InterPro" id="IPR036259">
    <property type="entry name" value="MFS_trans_sf"/>
</dbReference>
<evidence type="ECO:0000313" key="9">
    <source>
        <dbReference type="EMBL" id="KPQ09766.1"/>
    </source>
</evidence>
<evidence type="ECO:0000256" key="6">
    <source>
        <dbReference type="ARBA" id="ARBA00023136"/>
    </source>
</evidence>
<feature type="transmembrane region" description="Helical" evidence="7">
    <location>
        <begin position="311"/>
        <end position="329"/>
    </location>
</feature>
<reference evidence="10 12" key="2">
    <citation type="submission" date="2016-08" db="EMBL/GenBank/DDBJ databases">
        <authorList>
            <person name="Varghese N."/>
            <person name="Submissions Spin"/>
        </authorList>
    </citation>
    <scope>NUCLEOTIDE SEQUENCE [LARGE SCALE GENOMIC DNA]</scope>
    <source>
        <strain evidence="10 12">HL-109</strain>
    </source>
</reference>
<dbReference type="PATRIC" id="fig|1653334.4.peg.439"/>
<feature type="transmembrane region" description="Helical" evidence="7">
    <location>
        <begin position="341"/>
        <end position="360"/>
    </location>
</feature>
<accession>A0A0P7Y0C4</accession>
<dbReference type="GO" id="GO:0005886">
    <property type="term" value="C:plasma membrane"/>
    <property type="evidence" value="ECO:0007669"/>
    <property type="project" value="UniProtKB-SubCell"/>
</dbReference>
<feature type="transmembrane region" description="Helical" evidence="7">
    <location>
        <begin position="237"/>
        <end position="257"/>
    </location>
</feature>
<feature type="transmembrane region" description="Helical" evidence="7">
    <location>
        <begin position="205"/>
        <end position="225"/>
    </location>
</feature>
<keyword evidence="2" id="KW-0813">Transport</keyword>
<dbReference type="PROSITE" id="PS50850">
    <property type="entry name" value="MFS"/>
    <property type="match status" value="1"/>
</dbReference>
<dbReference type="SUPFAM" id="SSF103473">
    <property type="entry name" value="MFS general substrate transporter"/>
    <property type="match status" value="1"/>
</dbReference>
<organism evidence="9 11">
    <name type="scientific">Saliniramus fredricksonii</name>
    <dbReference type="NCBI Taxonomy" id="1653334"/>
    <lineage>
        <taxon>Bacteria</taxon>
        <taxon>Pseudomonadati</taxon>
        <taxon>Pseudomonadota</taxon>
        <taxon>Alphaproteobacteria</taxon>
        <taxon>Hyphomicrobiales</taxon>
        <taxon>Salinarimonadaceae</taxon>
        <taxon>Saliniramus</taxon>
    </lineage>
</organism>
<feature type="transmembrane region" description="Helical" evidence="7">
    <location>
        <begin position="366"/>
        <end position="390"/>
    </location>
</feature>
<evidence type="ECO:0000256" key="3">
    <source>
        <dbReference type="ARBA" id="ARBA00022475"/>
    </source>
</evidence>
<dbReference type="EMBL" id="LJSX01000022">
    <property type="protein sequence ID" value="KPQ09766.1"/>
    <property type="molecule type" value="Genomic_DNA"/>
</dbReference>
<dbReference type="Gene3D" id="1.20.1250.20">
    <property type="entry name" value="MFS general substrate transporter like domains"/>
    <property type="match status" value="1"/>
</dbReference>
<feature type="transmembrane region" description="Helical" evidence="7">
    <location>
        <begin position="452"/>
        <end position="475"/>
    </location>
</feature>
<evidence type="ECO:0000256" key="7">
    <source>
        <dbReference type="SAM" id="Phobius"/>
    </source>
</evidence>
<feature type="transmembrane region" description="Helical" evidence="7">
    <location>
        <begin position="175"/>
        <end position="193"/>
    </location>
</feature>
<dbReference type="STRING" id="1653334.GA0071312_1629"/>
<dbReference type="CDD" id="cd17502">
    <property type="entry name" value="MFS_Azr1_MDR_like"/>
    <property type="match status" value="1"/>
</dbReference>
<dbReference type="AlphaFoldDB" id="A0A0P7Y0C4"/>
<feature type="transmembrane region" description="Helical" evidence="7">
    <location>
        <begin position="147"/>
        <end position="169"/>
    </location>
</feature>
<dbReference type="EMBL" id="FMBM01000002">
    <property type="protein sequence ID" value="SCC80670.1"/>
    <property type="molecule type" value="Genomic_DNA"/>
</dbReference>
<feature type="transmembrane region" description="Helical" evidence="7">
    <location>
        <begin position="20"/>
        <end position="42"/>
    </location>
</feature>
<gene>
    <name evidence="10" type="ORF">GA0071312_1629</name>
    <name evidence="9" type="ORF">HLUCCO17_13460</name>
</gene>
<dbReference type="InterPro" id="IPR011701">
    <property type="entry name" value="MFS"/>
</dbReference>
<dbReference type="PANTHER" id="PTHR23501:SF197">
    <property type="entry name" value="COMD"/>
    <property type="match status" value="1"/>
</dbReference>
<keyword evidence="12" id="KW-1185">Reference proteome</keyword>